<accession>A0ABW0HYM5</accession>
<organism evidence="2 3">
    <name type="scientific">Cohnella soli</name>
    <dbReference type="NCBI Taxonomy" id="425005"/>
    <lineage>
        <taxon>Bacteria</taxon>
        <taxon>Bacillati</taxon>
        <taxon>Bacillota</taxon>
        <taxon>Bacilli</taxon>
        <taxon>Bacillales</taxon>
        <taxon>Paenibacillaceae</taxon>
        <taxon>Cohnella</taxon>
    </lineage>
</organism>
<evidence type="ECO:0000256" key="1">
    <source>
        <dbReference type="SAM" id="Phobius"/>
    </source>
</evidence>
<keyword evidence="1" id="KW-0812">Transmembrane</keyword>
<evidence type="ECO:0000313" key="3">
    <source>
        <dbReference type="Proteomes" id="UP001596113"/>
    </source>
</evidence>
<name>A0ABW0HYM5_9BACL</name>
<evidence type="ECO:0000313" key="2">
    <source>
        <dbReference type="EMBL" id="MFC5406360.1"/>
    </source>
</evidence>
<keyword evidence="3" id="KW-1185">Reference proteome</keyword>
<reference evidence="3" key="1">
    <citation type="journal article" date="2019" name="Int. J. Syst. Evol. Microbiol.">
        <title>The Global Catalogue of Microorganisms (GCM) 10K type strain sequencing project: providing services to taxonomists for standard genome sequencing and annotation.</title>
        <authorList>
            <consortium name="The Broad Institute Genomics Platform"/>
            <consortium name="The Broad Institute Genome Sequencing Center for Infectious Disease"/>
            <person name="Wu L."/>
            <person name="Ma J."/>
        </authorList>
    </citation>
    <scope>NUCLEOTIDE SEQUENCE [LARGE SCALE GENOMIC DNA]</scope>
    <source>
        <strain evidence="3">CGMCC 1.18575</strain>
    </source>
</reference>
<feature type="transmembrane region" description="Helical" evidence="1">
    <location>
        <begin position="20"/>
        <end position="41"/>
    </location>
</feature>
<dbReference type="Proteomes" id="UP001596113">
    <property type="component" value="Unassembled WGS sequence"/>
</dbReference>
<keyword evidence="1" id="KW-1133">Transmembrane helix</keyword>
<gene>
    <name evidence="2" type="ORF">ACFPOF_26815</name>
</gene>
<dbReference type="EMBL" id="JBHSMI010000052">
    <property type="protein sequence ID" value="MFC5406360.1"/>
    <property type="molecule type" value="Genomic_DNA"/>
</dbReference>
<protein>
    <submittedName>
        <fullName evidence="2">Uncharacterized protein</fullName>
    </submittedName>
</protein>
<proteinExistence type="predicted"/>
<comment type="caution">
    <text evidence="2">The sequence shown here is derived from an EMBL/GenBank/DDBJ whole genome shotgun (WGS) entry which is preliminary data.</text>
</comment>
<dbReference type="RefSeq" id="WP_378138438.1">
    <property type="nucleotide sequence ID" value="NZ_JBHSMI010000052.1"/>
</dbReference>
<sequence length="161" mass="18293">MNCLIFPGLLKMTSIKFKLIAIFIFQILIPFLLLSLAYVYYTQNVLKEKVIVTHREITKQIGQNLNVVFKDMVTTTHVVLANNDMGEVLSKNIYDDPVNIFTNIKMLNNMFTEMMYSVLNYPSSFVAIKDSYGNLHMSRNAPQTMSSGLTLSALAIPIRCL</sequence>
<keyword evidence="1" id="KW-0472">Membrane</keyword>